<evidence type="ECO:0000313" key="2">
    <source>
        <dbReference type="EMBL" id="QHU15107.1"/>
    </source>
</evidence>
<sequence>MFSRKKKFTCMICHEDIKRPCFLNLNCECIYECHFKCFNEWYNIKPECIICHSPTGGRPNWRKLRKRKVKRARTPPRNTLTTSEIERRLARLPDDNENERKTLKVIFCIMVFFWFIYNHLK</sequence>
<accession>A0A6C0KEB7</accession>
<evidence type="ECO:0000256" key="1">
    <source>
        <dbReference type="SAM" id="Phobius"/>
    </source>
</evidence>
<feature type="transmembrane region" description="Helical" evidence="1">
    <location>
        <begin position="102"/>
        <end position="120"/>
    </location>
</feature>
<reference evidence="2" key="1">
    <citation type="journal article" date="2020" name="Nature">
        <title>Giant virus diversity and host interactions through global metagenomics.</title>
        <authorList>
            <person name="Schulz F."/>
            <person name="Roux S."/>
            <person name="Paez-Espino D."/>
            <person name="Jungbluth S."/>
            <person name="Walsh D.A."/>
            <person name="Denef V.J."/>
            <person name="McMahon K.D."/>
            <person name="Konstantinidis K.T."/>
            <person name="Eloe-Fadrosh E.A."/>
            <person name="Kyrpides N.C."/>
            <person name="Woyke T."/>
        </authorList>
    </citation>
    <scope>NUCLEOTIDE SEQUENCE</scope>
    <source>
        <strain evidence="2">GVMAG-S-1102244-55</strain>
    </source>
</reference>
<evidence type="ECO:0008006" key="3">
    <source>
        <dbReference type="Google" id="ProtNLM"/>
    </source>
</evidence>
<keyword evidence="1" id="KW-0812">Transmembrane</keyword>
<dbReference type="AlphaFoldDB" id="A0A6C0KEB7"/>
<keyword evidence="1" id="KW-1133">Transmembrane helix</keyword>
<dbReference type="InterPro" id="IPR013083">
    <property type="entry name" value="Znf_RING/FYVE/PHD"/>
</dbReference>
<protein>
    <recommendedName>
        <fullName evidence="3">RING-type domain-containing protein</fullName>
    </recommendedName>
</protein>
<name>A0A6C0KEB7_9ZZZZ</name>
<proteinExistence type="predicted"/>
<keyword evidence="1" id="KW-0472">Membrane</keyword>
<dbReference type="EMBL" id="MN740849">
    <property type="protein sequence ID" value="QHU15107.1"/>
    <property type="molecule type" value="Genomic_DNA"/>
</dbReference>
<organism evidence="2">
    <name type="scientific">viral metagenome</name>
    <dbReference type="NCBI Taxonomy" id="1070528"/>
    <lineage>
        <taxon>unclassified sequences</taxon>
        <taxon>metagenomes</taxon>
        <taxon>organismal metagenomes</taxon>
    </lineage>
</organism>
<dbReference type="Gene3D" id="3.30.40.10">
    <property type="entry name" value="Zinc/RING finger domain, C3HC4 (zinc finger)"/>
    <property type="match status" value="1"/>
</dbReference>